<dbReference type="Proteomes" id="UP001500101">
    <property type="component" value="Unassembled WGS sequence"/>
</dbReference>
<dbReference type="EMBL" id="BAAAZI010000006">
    <property type="protein sequence ID" value="GAA4135572.1"/>
    <property type="molecule type" value="Genomic_DNA"/>
</dbReference>
<dbReference type="SUPFAM" id="SSF53474">
    <property type="entry name" value="alpha/beta-Hydrolases"/>
    <property type="match status" value="1"/>
</dbReference>
<accession>A0ABP7YFP6</accession>
<protein>
    <recommendedName>
        <fullName evidence="3">Serine carboxypeptidase</fullName>
    </recommendedName>
</protein>
<evidence type="ECO:0000313" key="2">
    <source>
        <dbReference type="Proteomes" id="UP001500101"/>
    </source>
</evidence>
<evidence type="ECO:0000313" key="1">
    <source>
        <dbReference type="EMBL" id="GAA4135572.1"/>
    </source>
</evidence>
<reference evidence="2" key="1">
    <citation type="journal article" date="2019" name="Int. J. Syst. Evol. Microbiol.">
        <title>The Global Catalogue of Microorganisms (GCM) 10K type strain sequencing project: providing services to taxonomists for standard genome sequencing and annotation.</title>
        <authorList>
            <consortium name="The Broad Institute Genomics Platform"/>
            <consortium name="The Broad Institute Genome Sequencing Center for Infectious Disease"/>
            <person name="Wu L."/>
            <person name="Ma J."/>
        </authorList>
    </citation>
    <scope>NUCLEOTIDE SEQUENCE [LARGE SCALE GENOMIC DNA]</scope>
    <source>
        <strain evidence="2">JCM 16704</strain>
    </source>
</reference>
<keyword evidence="2" id="KW-1185">Reference proteome</keyword>
<dbReference type="InterPro" id="IPR029058">
    <property type="entry name" value="AB_hydrolase_fold"/>
</dbReference>
<sequence length="324" mass="37159">MGEWLNTFVTRNNRWASPKYLIGESYGTTRVSGLAYELQNSQWMYLNGVILVSPTELGIKRDGALSKALRWPYYAAAAWFHKKLPADLQSKDLEQMLPEVENFTMNELLPAIAKGSSIDPANKAAIIKKMARYSGLSETVISQNNLDISTSLFWKELLRDQGMTIGRLDSRYLGIDLRDGGERPDFNAELTSWLHSFTPAINYYYANELKYKSDVKYNMFGNVHPWDNSNDNTGYQLRQAMAANPFLHVMVQSGYYDGACDYFNAKYNMWQMDPSGKLAPRMSFKGYRSGHMMYLRKEDLIKANEDIRQFIKLSTPKPDQSAKY</sequence>
<organism evidence="1 2">
    <name type="scientific">Sphingobacterium kyonggiense</name>
    <dbReference type="NCBI Taxonomy" id="714075"/>
    <lineage>
        <taxon>Bacteria</taxon>
        <taxon>Pseudomonadati</taxon>
        <taxon>Bacteroidota</taxon>
        <taxon>Sphingobacteriia</taxon>
        <taxon>Sphingobacteriales</taxon>
        <taxon>Sphingobacteriaceae</taxon>
        <taxon>Sphingobacterium</taxon>
    </lineage>
</organism>
<proteinExistence type="predicted"/>
<comment type="caution">
    <text evidence="1">The sequence shown here is derived from an EMBL/GenBank/DDBJ whole genome shotgun (WGS) entry which is preliminary data.</text>
</comment>
<dbReference type="RefSeq" id="WP_344673476.1">
    <property type="nucleotide sequence ID" value="NZ_BAAAZI010000006.1"/>
</dbReference>
<name>A0ABP7YFP6_9SPHI</name>
<evidence type="ECO:0008006" key="3">
    <source>
        <dbReference type="Google" id="ProtNLM"/>
    </source>
</evidence>
<gene>
    <name evidence="1" type="ORF">GCM10022216_09600</name>
</gene>
<dbReference type="Gene3D" id="3.40.50.1820">
    <property type="entry name" value="alpha/beta hydrolase"/>
    <property type="match status" value="1"/>
</dbReference>